<dbReference type="GO" id="GO:0022857">
    <property type="term" value="F:transmembrane transporter activity"/>
    <property type="evidence" value="ECO:0007669"/>
    <property type="project" value="InterPro"/>
</dbReference>
<feature type="region of interest" description="Disordered" evidence="4">
    <location>
        <begin position="255"/>
        <end position="279"/>
    </location>
</feature>
<dbReference type="AlphaFoldDB" id="A0A109K4I1"/>
<comment type="similarity">
    <text evidence="2">Belongs to the membrane fusion protein (MFP) (TC 8.A.1) family.</text>
</comment>
<dbReference type="InterPro" id="IPR058627">
    <property type="entry name" value="MdtA-like_C"/>
</dbReference>
<dbReference type="InterPro" id="IPR006143">
    <property type="entry name" value="RND_pump_MFP"/>
</dbReference>
<dbReference type="Gene3D" id="2.40.30.170">
    <property type="match status" value="1"/>
</dbReference>
<dbReference type="GO" id="GO:0030313">
    <property type="term" value="C:cell envelope"/>
    <property type="evidence" value="ECO:0007669"/>
    <property type="project" value="UniProtKB-SubCell"/>
</dbReference>
<evidence type="ECO:0000313" key="9">
    <source>
        <dbReference type="EMBL" id="KWV60526.1"/>
    </source>
</evidence>
<evidence type="ECO:0000256" key="2">
    <source>
        <dbReference type="ARBA" id="ARBA00009477"/>
    </source>
</evidence>
<feature type="domain" description="Multidrug resistance protein MdtA-like alpha-helical hairpin" evidence="5">
    <location>
        <begin position="126"/>
        <end position="193"/>
    </location>
</feature>
<dbReference type="OrthoDB" id="9816569at2"/>
<dbReference type="FunFam" id="2.40.420.20:FF:000001">
    <property type="entry name" value="Efflux RND transporter periplasmic adaptor subunit"/>
    <property type="match status" value="1"/>
</dbReference>
<feature type="domain" description="Multidrug resistance protein MdtA-like beta-barrel" evidence="7">
    <location>
        <begin position="263"/>
        <end position="319"/>
    </location>
</feature>
<dbReference type="GO" id="GO:0005886">
    <property type="term" value="C:plasma membrane"/>
    <property type="evidence" value="ECO:0007669"/>
    <property type="project" value="TreeGrafter"/>
</dbReference>
<dbReference type="RefSeq" id="WP_066500214.1">
    <property type="nucleotide sequence ID" value="NZ_LNCU01000018.1"/>
</dbReference>
<evidence type="ECO:0000259" key="5">
    <source>
        <dbReference type="Pfam" id="PF25876"/>
    </source>
</evidence>
<feature type="region of interest" description="Disordered" evidence="4">
    <location>
        <begin position="396"/>
        <end position="419"/>
    </location>
</feature>
<keyword evidence="3" id="KW-0175">Coiled coil</keyword>
<feature type="domain" description="Multidrug resistance protein MdtA-like C-terminal permuted SH3" evidence="8">
    <location>
        <begin position="327"/>
        <end position="387"/>
    </location>
</feature>
<dbReference type="GO" id="GO:0046677">
    <property type="term" value="P:response to antibiotic"/>
    <property type="evidence" value="ECO:0007669"/>
    <property type="project" value="TreeGrafter"/>
</dbReference>
<comment type="caution">
    <text evidence="9">The sequence shown here is derived from an EMBL/GenBank/DDBJ whole genome shotgun (WGS) entry which is preliminary data.</text>
</comment>
<dbReference type="Pfam" id="PF25917">
    <property type="entry name" value="BSH_RND"/>
    <property type="match status" value="1"/>
</dbReference>
<dbReference type="Proteomes" id="UP000057737">
    <property type="component" value="Unassembled WGS sequence"/>
</dbReference>
<dbReference type="SUPFAM" id="SSF111369">
    <property type="entry name" value="HlyD-like secretion proteins"/>
    <property type="match status" value="1"/>
</dbReference>
<name>A0A109K4I1_9BRAD</name>
<dbReference type="NCBIfam" id="TIGR01730">
    <property type="entry name" value="RND_mfp"/>
    <property type="match status" value="1"/>
</dbReference>
<keyword evidence="10" id="KW-1185">Reference proteome</keyword>
<feature type="coiled-coil region" evidence="3">
    <location>
        <begin position="124"/>
        <end position="151"/>
    </location>
</feature>
<dbReference type="PANTHER" id="PTHR30158:SF24">
    <property type="entry name" value="HLYD FAMILY SECRETION PROTEIN"/>
    <property type="match status" value="1"/>
</dbReference>
<organism evidence="9 10">
    <name type="scientific">Bradyrhizobium macuxiense</name>
    <dbReference type="NCBI Taxonomy" id="1755647"/>
    <lineage>
        <taxon>Bacteria</taxon>
        <taxon>Pseudomonadati</taxon>
        <taxon>Pseudomonadota</taxon>
        <taxon>Alphaproteobacteria</taxon>
        <taxon>Hyphomicrobiales</taxon>
        <taxon>Nitrobacteraceae</taxon>
        <taxon>Bradyrhizobium</taxon>
    </lineage>
</organism>
<gene>
    <name evidence="9" type="ORF">AS156_28595</name>
</gene>
<dbReference type="InterPro" id="IPR058624">
    <property type="entry name" value="MdtA-like_HH"/>
</dbReference>
<dbReference type="Pfam" id="PF25944">
    <property type="entry name" value="Beta-barrel_RND"/>
    <property type="match status" value="1"/>
</dbReference>
<accession>A0A109K4I1</accession>
<proteinExistence type="inferred from homology"/>
<evidence type="ECO:0000256" key="3">
    <source>
        <dbReference type="SAM" id="Coils"/>
    </source>
</evidence>
<evidence type="ECO:0000313" key="10">
    <source>
        <dbReference type="Proteomes" id="UP000057737"/>
    </source>
</evidence>
<feature type="compositionally biased region" description="Low complexity" evidence="4">
    <location>
        <begin position="398"/>
        <end position="419"/>
    </location>
</feature>
<reference evidence="9 10" key="1">
    <citation type="submission" date="2015-11" db="EMBL/GenBank/DDBJ databases">
        <title>Draft Genome Sequence of the Strain BR 10303 (Bradyrhizobium sp.) isolated from nodules of Centrolobium paraense.</title>
        <authorList>
            <person name="Zelli J.E."/>
            <person name="Simoes-Araujo J.L."/>
            <person name="Barauna A.C."/>
            <person name="Silva K."/>
        </authorList>
    </citation>
    <scope>NUCLEOTIDE SEQUENCE [LARGE SCALE GENOMIC DNA]</scope>
    <source>
        <strain evidence="9 10">BR 10303</strain>
    </source>
</reference>
<dbReference type="Gene3D" id="2.40.420.20">
    <property type="match status" value="1"/>
</dbReference>
<dbReference type="PANTHER" id="PTHR30158">
    <property type="entry name" value="ACRA/E-RELATED COMPONENT OF DRUG EFFLUX TRANSPORTER"/>
    <property type="match status" value="1"/>
</dbReference>
<dbReference type="Gene3D" id="2.40.50.100">
    <property type="match status" value="1"/>
</dbReference>
<evidence type="ECO:0000256" key="1">
    <source>
        <dbReference type="ARBA" id="ARBA00004196"/>
    </source>
</evidence>
<comment type="subcellular location">
    <subcellularLocation>
        <location evidence="1">Cell envelope</location>
    </subcellularLocation>
</comment>
<protein>
    <submittedName>
        <fullName evidence="9">Hemolysin secretion protein D</fullName>
    </submittedName>
</protein>
<sequence length="419" mass="44803">MSATDKAEHPAPATRLDCGSFRRFARCGLAPFGLLFALALGGCDDKAQSQAAAPPPPPVTVAQPVRRTVTDWDEFTGRFEAIEEVQVRARVGGFVNTVEFKDGAIVHAGDLLYTIDPRPFEAVALQAEGQLADARAKAELAKRELDRGLNLVQTSAVSEQVVDQRRQALQAAHAAETQAEGALKAAQLNVEFTHVLAPITGRVSRHLVTPGNLVQGADSGATLLTSIVSLDPIYIYFDVDEATYQRNSKLWFEGKRPSSRDTPNPVQVSLTGETKPSHDGTMDFLDNRLDVSTATLRSRAIIPNKDLSILPGQFGRVRIIGSAPYEALLVPDAAIVTDQSRKIVFVVKDDNTVEARPVVLGPLDDGLRVIREGLRAEDHVIVDGIQRARVGAKVTPQAAKAPEGATPAAGAKAPAGAKP</sequence>
<dbReference type="Pfam" id="PF25876">
    <property type="entry name" value="HH_MFP_RND"/>
    <property type="match status" value="1"/>
</dbReference>
<evidence type="ECO:0000259" key="7">
    <source>
        <dbReference type="Pfam" id="PF25944"/>
    </source>
</evidence>
<dbReference type="EMBL" id="LNCU01000018">
    <property type="protein sequence ID" value="KWV60526.1"/>
    <property type="molecule type" value="Genomic_DNA"/>
</dbReference>
<evidence type="ECO:0000256" key="4">
    <source>
        <dbReference type="SAM" id="MobiDB-lite"/>
    </source>
</evidence>
<feature type="compositionally biased region" description="Polar residues" evidence="4">
    <location>
        <begin position="260"/>
        <end position="274"/>
    </location>
</feature>
<dbReference type="InterPro" id="IPR058625">
    <property type="entry name" value="MdtA-like_BSH"/>
</dbReference>
<evidence type="ECO:0000259" key="8">
    <source>
        <dbReference type="Pfam" id="PF25967"/>
    </source>
</evidence>
<evidence type="ECO:0000259" key="6">
    <source>
        <dbReference type="Pfam" id="PF25917"/>
    </source>
</evidence>
<dbReference type="InterPro" id="IPR058626">
    <property type="entry name" value="MdtA-like_b-barrel"/>
</dbReference>
<feature type="domain" description="Multidrug resistance protein MdtA-like barrel-sandwich hybrid" evidence="6">
    <location>
        <begin position="84"/>
        <end position="224"/>
    </location>
</feature>
<dbReference type="Pfam" id="PF25967">
    <property type="entry name" value="RND-MFP_C"/>
    <property type="match status" value="1"/>
</dbReference>
<dbReference type="Gene3D" id="1.10.287.470">
    <property type="entry name" value="Helix hairpin bin"/>
    <property type="match status" value="1"/>
</dbReference>